<dbReference type="SUPFAM" id="SSF53474">
    <property type="entry name" value="alpha/beta-Hydrolases"/>
    <property type="match status" value="1"/>
</dbReference>
<evidence type="ECO:0000313" key="1">
    <source>
        <dbReference type="EMBL" id="GAE88204.1"/>
    </source>
</evidence>
<dbReference type="EMBL" id="BAVR01000015">
    <property type="protein sequence ID" value="GAE88204.1"/>
    <property type="molecule type" value="Genomic_DNA"/>
</dbReference>
<name>W4V626_9FIRM</name>
<comment type="caution">
    <text evidence="1">The sequence shown here is derived from an EMBL/GenBank/DDBJ whole genome shotgun (WGS) entry which is preliminary data.</text>
</comment>
<accession>W4V626</accession>
<sequence>MIKTFSEITDMYDMRTGLIKAGSETMHEYMYHQMFEACLNFERYVFKPNSGKKLSLFDVFKESVMVFDKSDIDGGYFIYNIYLPSNYSHNKEYALLVYMIFDDSMTRYPVHPYRIVREKSGDAIVLSFVTRWEYQWDYINEINIINVVNETLEKFNINRDRVYLIGICAGANRAFNLLCKIPDVFSAFINIAGTPIFDDKEPESLNLDNIRNTPIELLFTVNDMWYNVSAVINSLKTFYKAKQWIFHDIEHEEFIDLFNSKKLLNYIMKIPSCNFPKVVQFTTSEPVFNKSYWLKIENFISLKEKATVYAQIEKRNMIRIECNNIDFLSILINRFAMDIDQNITIAVNGIEKNMPISDYCKIEIKTDGNRLAVNEIPLCEESFYRNYRTLKINENLLGIRQLYLKECLIVINNNLDGQNEEFYNKLYRILQQPLEFRARNYRYKTACEKDIGIARLGQSNFVAVVDSRNMSSLHRRIIDETGILKVGKEFIKLKFNPKEYQGEYFALIKAINPFNAEHRILAIVFNSDNLQNKIIDF</sequence>
<dbReference type="AlphaFoldDB" id="W4V626"/>
<protein>
    <submittedName>
        <fullName evidence="1">Uncharacterized protein</fullName>
    </submittedName>
</protein>
<evidence type="ECO:0000313" key="2">
    <source>
        <dbReference type="Proteomes" id="UP000019109"/>
    </source>
</evidence>
<dbReference type="STRING" id="1294263.JCM21531_1631"/>
<dbReference type="InterPro" id="IPR029058">
    <property type="entry name" value="AB_hydrolase_fold"/>
</dbReference>
<proteinExistence type="predicted"/>
<dbReference type="Proteomes" id="UP000019109">
    <property type="component" value="Unassembled WGS sequence"/>
</dbReference>
<keyword evidence="2" id="KW-1185">Reference proteome</keyword>
<organism evidence="1 2">
    <name type="scientific">Acetivibrio straminisolvens JCM 21531</name>
    <dbReference type="NCBI Taxonomy" id="1294263"/>
    <lineage>
        <taxon>Bacteria</taxon>
        <taxon>Bacillati</taxon>
        <taxon>Bacillota</taxon>
        <taxon>Clostridia</taxon>
        <taxon>Eubacteriales</taxon>
        <taxon>Oscillospiraceae</taxon>
        <taxon>Acetivibrio</taxon>
    </lineage>
</organism>
<dbReference type="Gene3D" id="3.40.50.1820">
    <property type="entry name" value="alpha/beta hydrolase"/>
    <property type="match status" value="1"/>
</dbReference>
<reference evidence="1" key="1">
    <citation type="journal article" date="2014" name="Genome Announc.">
        <title>Draft Genome Sequence of Clostridium straminisolvens Strain JCM 21531T, Isolated from a Cellulose-Degrading Bacterial Community.</title>
        <authorList>
            <person name="Yuki M."/>
            <person name="Oshima K."/>
            <person name="Suda W."/>
            <person name="Sakamoto M."/>
            <person name="Kitamura K."/>
            <person name="Iida T."/>
            <person name="Hattori M."/>
            <person name="Ohkuma M."/>
        </authorList>
    </citation>
    <scope>NUCLEOTIDE SEQUENCE [LARGE SCALE GENOMIC DNA]</scope>
    <source>
        <strain evidence="1">JCM 21531</strain>
    </source>
</reference>
<gene>
    <name evidence="1" type="ORF">JCM21531_1631</name>
</gene>